<dbReference type="PANTHER" id="PTHR11649">
    <property type="entry name" value="MSS1/TRME-RELATED GTP-BINDING PROTEIN"/>
    <property type="match status" value="1"/>
</dbReference>
<name>A0A975AWI5_9THEO</name>
<proteinExistence type="inferred from homology"/>
<keyword evidence="9 10" id="KW-0131">Cell cycle</keyword>
<keyword evidence="3 10" id="KW-0132">Cell division</keyword>
<dbReference type="GO" id="GO:0046872">
    <property type="term" value="F:metal ion binding"/>
    <property type="evidence" value="ECO:0007669"/>
    <property type="project" value="UniProtKB-KW"/>
</dbReference>
<comment type="function">
    <text evidence="10">Necessary for normal cell division and for the maintenance of normal septation.</text>
</comment>
<keyword evidence="13" id="KW-1185">Reference proteome</keyword>
<evidence type="ECO:0000256" key="9">
    <source>
        <dbReference type="ARBA" id="ARBA00023306"/>
    </source>
</evidence>
<accession>A0A975AWI5</accession>
<evidence type="ECO:0000259" key="11">
    <source>
        <dbReference type="PROSITE" id="PS51706"/>
    </source>
</evidence>
<evidence type="ECO:0000313" key="13">
    <source>
        <dbReference type="Proteomes" id="UP000671913"/>
    </source>
</evidence>
<keyword evidence="6" id="KW-0460">Magnesium</keyword>
<dbReference type="AlphaFoldDB" id="A0A975AWI5"/>
<dbReference type="NCBIfam" id="TIGR03598">
    <property type="entry name" value="GTPase_YsxC"/>
    <property type="match status" value="1"/>
</dbReference>
<dbReference type="HAMAP" id="MF_00321">
    <property type="entry name" value="GTPase_EngB"/>
    <property type="match status" value="1"/>
</dbReference>
<evidence type="ECO:0000256" key="1">
    <source>
        <dbReference type="ARBA" id="ARBA00001946"/>
    </source>
</evidence>
<dbReference type="Pfam" id="PF01926">
    <property type="entry name" value="MMR_HSR1"/>
    <property type="match status" value="1"/>
</dbReference>
<evidence type="ECO:0000256" key="2">
    <source>
        <dbReference type="ARBA" id="ARBA00009638"/>
    </source>
</evidence>
<dbReference type="EMBL" id="CP060096">
    <property type="protein sequence ID" value="QSZ27749.1"/>
    <property type="molecule type" value="Genomic_DNA"/>
</dbReference>
<feature type="domain" description="EngB-type G" evidence="11">
    <location>
        <begin position="22"/>
        <end position="194"/>
    </location>
</feature>
<evidence type="ECO:0000256" key="3">
    <source>
        <dbReference type="ARBA" id="ARBA00022618"/>
    </source>
</evidence>
<dbReference type="GO" id="GO:0000917">
    <property type="term" value="P:division septum assembly"/>
    <property type="evidence" value="ECO:0007669"/>
    <property type="project" value="UniProtKB-KW"/>
</dbReference>
<dbReference type="InterPro" id="IPR027417">
    <property type="entry name" value="P-loop_NTPase"/>
</dbReference>
<dbReference type="SUPFAM" id="SSF52540">
    <property type="entry name" value="P-loop containing nucleoside triphosphate hydrolases"/>
    <property type="match status" value="1"/>
</dbReference>
<comment type="cofactor">
    <cofactor evidence="1">
        <name>Mg(2+)</name>
        <dbReference type="ChEBI" id="CHEBI:18420"/>
    </cofactor>
</comment>
<keyword evidence="4" id="KW-0479">Metal-binding</keyword>
<evidence type="ECO:0000313" key="12">
    <source>
        <dbReference type="EMBL" id="QSZ27749.1"/>
    </source>
</evidence>
<evidence type="ECO:0000256" key="8">
    <source>
        <dbReference type="ARBA" id="ARBA00023210"/>
    </source>
</evidence>
<dbReference type="FunFam" id="3.40.50.300:FF:000098">
    <property type="entry name" value="Probable GTP-binding protein EngB"/>
    <property type="match status" value="1"/>
</dbReference>
<dbReference type="InterPro" id="IPR006073">
    <property type="entry name" value="GTP-bd"/>
</dbReference>
<dbReference type="KEGG" id="aaut:ACETAC_02285"/>
<evidence type="ECO:0000256" key="5">
    <source>
        <dbReference type="ARBA" id="ARBA00022741"/>
    </source>
</evidence>
<evidence type="ECO:0000256" key="10">
    <source>
        <dbReference type="HAMAP-Rule" id="MF_00321"/>
    </source>
</evidence>
<organism evidence="12 13">
    <name type="scientific">Aceticella autotrophica</name>
    <dbReference type="NCBI Taxonomy" id="2755338"/>
    <lineage>
        <taxon>Bacteria</taxon>
        <taxon>Bacillati</taxon>
        <taxon>Bacillota</taxon>
        <taxon>Clostridia</taxon>
        <taxon>Thermoanaerobacterales</taxon>
        <taxon>Thermoanaerobacteraceae</taxon>
        <taxon>Aceticella</taxon>
    </lineage>
</organism>
<keyword evidence="7 10" id="KW-0342">GTP-binding</keyword>
<dbReference type="Proteomes" id="UP000671913">
    <property type="component" value="Chromosome"/>
</dbReference>
<sequence length="198" mass="22664">MMIKSVELVVTAFDKEQYPSDNLLQIAVVGRSNVGKSSFINAILNRRNYARVSSKPGKTRGINFYKINNMFYLVDLPGYGYAAVSKEMKKQWGLNIETYFKISDKLKYVLMLVDIRHLPTEDDIIMVNYLKNMEIPFTIIATKSDKLSKTAVQKSIREIAMEFKISPDIIVPFSSSKKQGVDEVLKIIKKNIKNQELI</sequence>
<dbReference type="RefSeq" id="WP_284680460.1">
    <property type="nucleotide sequence ID" value="NZ_CP060096.1"/>
</dbReference>
<evidence type="ECO:0000256" key="7">
    <source>
        <dbReference type="ARBA" id="ARBA00023134"/>
    </source>
</evidence>
<dbReference type="NCBIfam" id="TIGR00231">
    <property type="entry name" value="small_GTP"/>
    <property type="match status" value="1"/>
</dbReference>
<dbReference type="GO" id="GO:0005525">
    <property type="term" value="F:GTP binding"/>
    <property type="evidence" value="ECO:0007669"/>
    <property type="project" value="UniProtKB-UniRule"/>
</dbReference>
<dbReference type="PANTHER" id="PTHR11649:SF13">
    <property type="entry name" value="ENGB-TYPE G DOMAIN-CONTAINING PROTEIN"/>
    <property type="match status" value="1"/>
</dbReference>
<keyword evidence="8 10" id="KW-0717">Septation</keyword>
<dbReference type="CDD" id="cd01876">
    <property type="entry name" value="YihA_EngB"/>
    <property type="match status" value="1"/>
</dbReference>
<evidence type="ECO:0000256" key="6">
    <source>
        <dbReference type="ARBA" id="ARBA00022842"/>
    </source>
</evidence>
<dbReference type="InterPro" id="IPR030393">
    <property type="entry name" value="G_ENGB_dom"/>
</dbReference>
<dbReference type="GO" id="GO:0005829">
    <property type="term" value="C:cytosol"/>
    <property type="evidence" value="ECO:0007669"/>
    <property type="project" value="TreeGrafter"/>
</dbReference>
<keyword evidence="5 10" id="KW-0547">Nucleotide-binding</keyword>
<protein>
    <recommendedName>
        <fullName evidence="10">Probable GTP-binding protein EngB</fullName>
    </recommendedName>
</protein>
<comment type="similarity">
    <text evidence="2 10">Belongs to the TRAFAC class TrmE-Era-EngA-EngB-Septin-like GTPase superfamily. EngB GTPase family.</text>
</comment>
<dbReference type="PROSITE" id="PS51706">
    <property type="entry name" value="G_ENGB"/>
    <property type="match status" value="1"/>
</dbReference>
<reference evidence="12" key="1">
    <citation type="submission" date="2020-08" db="EMBL/GenBank/DDBJ databases">
        <title>Genomic insights into the carbon and energy metabolism of the first obligate autotrophic acetogenic bacterium Aceticella autotrophica gen. nov., sp. nov.</title>
        <authorList>
            <person name="Toshchakov S.V."/>
            <person name="Elcheninov A.G."/>
            <person name="Kublanov I.V."/>
            <person name="Frolov E.N."/>
            <person name="Lebedinsky A.V."/>
        </authorList>
    </citation>
    <scope>NUCLEOTIDE SEQUENCE</scope>
    <source>
        <strain evidence="12">3443-3Ac</strain>
    </source>
</reference>
<dbReference type="InterPro" id="IPR005225">
    <property type="entry name" value="Small_GTP-bd"/>
</dbReference>
<dbReference type="InterPro" id="IPR019987">
    <property type="entry name" value="GTP-bd_ribosome_bio_YsxC"/>
</dbReference>
<gene>
    <name evidence="10" type="primary">engB</name>
    <name evidence="12" type="ORF">ACETAC_02285</name>
</gene>
<dbReference type="Gene3D" id="3.40.50.300">
    <property type="entry name" value="P-loop containing nucleotide triphosphate hydrolases"/>
    <property type="match status" value="1"/>
</dbReference>
<evidence type="ECO:0000256" key="4">
    <source>
        <dbReference type="ARBA" id="ARBA00022723"/>
    </source>
</evidence>